<evidence type="ECO:0000313" key="3">
    <source>
        <dbReference type="Proteomes" id="UP001164705"/>
    </source>
</evidence>
<evidence type="ECO:0008006" key="4">
    <source>
        <dbReference type="Google" id="ProtNLM"/>
    </source>
</evidence>
<dbReference type="RefSeq" id="WP_267678383.1">
    <property type="nucleotide sequence ID" value="NZ_CP113088.1"/>
</dbReference>
<evidence type="ECO:0000256" key="1">
    <source>
        <dbReference type="SAM" id="MobiDB-lite"/>
    </source>
</evidence>
<reference evidence="2" key="1">
    <citation type="submission" date="2022-11" db="EMBL/GenBank/DDBJ databases">
        <title>Lacinutrix neustonica HL-RS19T sp. nov., isolated from the surface microlayer sample of brackish Lake Shihwa.</title>
        <authorList>
            <person name="Choi J.Y."/>
            <person name="Hwang C.Y."/>
        </authorList>
    </citation>
    <scope>NUCLEOTIDE SEQUENCE</scope>
    <source>
        <strain evidence="2">HL-RS19</strain>
    </source>
</reference>
<feature type="region of interest" description="Disordered" evidence="1">
    <location>
        <begin position="1"/>
        <end position="28"/>
    </location>
</feature>
<dbReference type="EMBL" id="CP113088">
    <property type="protein sequence ID" value="WAC03748.1"/>
    <property type="molecule type" value="Genomic_DNA"/>
</dbReference>
<dbReference type="KEGG" id="lnu:N7U66_10150"/>
<protein>
    <recommendedName>
        <fullName evidence="4">Pesticidal crystal protein Cry22Aa Ig-like domain-containing protein</fullName>
    </recommendedName>
</protein>
<feature type="compositionally biased region" description="Polar residues" evidence="1">
    <location>
        <begin position="16"/>
        <end position="28"/>
    </location>
</feature>
<dbReference type="Proteomes" id="UP001164705">
    <property type="component" value="Chromosome"/>
</dbReference>
<name>A0A9E8MXZ4_9FLAO</name>
<dbReference type="AlphaFoldDB" id="A0A9E8MXZ4"/>
<gene>
    <name evidence="2" type="ORF">N7U66_10150</name>
</gene>
<evidence type="ECO:0000313" key="2">
    <source>
        <dbReference type="EMBL" id="WAC03748.1"/>
    </source>
</evidence>
<accession>A0A9E8MXZ4</accession>
<organism evidence="2 3">
    <name type="scientific">Lacinutrix neustonica</name>
    <dbReference type="NCBI Taxonomy" id="2980107"/>
    <lineage>
        <taxon>Bacteria</taxon>
        <taxon>Pseudomonadati</taxon>
        <taxon>Bacteroidota</taxon>
        <taxon>Flavobacteriia</taxon>
        <taxon>Flavobacteriales</taxon>
        <taxon>Flavobacteriaceae</taxon>
        <taxon>Lacinutrix</taxon>
    </lineage>
</organism>
<sequence length="77" mass="8264">MATNSPYDLFDALDGSQDNNSGIRTDLSNNTVSNPIDITGFTVTGSPYQYTYTIDNGTCSDSEQITITVEPAPNPEP</sequence>
<proteinExistence type="predicted"/>
<keyword evidence="3" id="KW-1185">Reference proteome</keyword>